<feature type="domain" description="TonB-dependent receptor plug" evidence="2">
    <location>
        <begin position="138"/>
        <end position="217"/>
    </location>
</feature>
<keyword evidence="1" id="KW-0732">Signal</keyword>
<sequence length="719" mass="79485">MNLRLILFCYLFLLQSLAFGQTVLSGRILDEKGLPLPGVNILLKGSFDGTTSDLEGEFEFSTEKGGMQVLVFRLMGYKTLEIPVAVEEESVQIGDQELIESITDMSGVTISAGAMEASDEKKSVVLRPLDIVTTPSAVGDIVGALQTLPGTSAVGNDGRLFVRGGDASEVGIYIDGLRVANAYGTTAGNVPTRTRFNPNLFKGTFFSTGGYSAEYGQALSSALALNTKDLFIRDQGDLSLMSVGGGYSHTLANEEQSITLTGNYFDLSPYQGLVKQDFDFERAPFGWDLEVAAQKKLGKDGLLKVLGRTESGGMKIRQPEPVQEAAAPLIDLRNQYSYAQSNWSKISPKGWTWFLGASISANSDEIGFDSIQTTRDNKLAHLKASTIRDFSDRVSMKLGVEHFINNYAEGLPLQGLERNFQDGQTFLYTEWDWYLSKKIVVRGGLRGGLSTLSKEKWLDPRVSFAYQVSKHGQVSLAAGKFSQAPLENYRVLYNDLRNTQADHLILNYFWTKDGITFRAEAFHKEYAELVRFEGVPMAPVNLRNEGNGFARGFDLFFRDRQTLKNTDYWVTYSFVDSKRSFEQFGTQVQPGFAPKHNLSVVVKHFVTSLKSQLGASLAVNDGYAYTNPNLPGEMNSKTPGFQNLSLSWSYLPRPNLIIHGAITNVLGRENIFGYDFSSTPNAQGIYESRAIGQPAPRFLFLGIFLTLSKDKDANQLNNL</sequence>
<keyword evidence="3" id="KW-0675">Receptor</keyword>
<dbReference type="PANTHER" id="PTHR30069">
    <property type="entry name" value="TONB-DEPENDENT OUTER MEMBRANE RECEPTOR"/>
    <property type="match status" value="1"/>
</dbReference>
<dbReference type="PANTHER" id="PTHR30069:SF29">
    <property type="entry name" value="HEMOGLOBIN AND HEMOGLOBIN-HAPTOGLOBIN-BINDING PROTEIN 1-RELATED"/>
    <property type="match status" value="1"/>
</dbReference>
<protein>
    <submittedName>
        <fullName evidence="3">TonB-dependent receptor</fullName>
    </submittedName>
</protein>
<dbReference type="SUPFAM" id="SSF56935">
    <property type="entry name" value="Porins"/>
    <property type="match status" value="1"/>
</dbReference>
<dbReference type="InterPro" id="IPR008969">
    <property type="entry name" value="CarboxyPept-like_regulatory"/>
</dbReference>
<dbReference type="OrthoDB" id="1075473at2"/>
<proteinExistence type="predicted"/>
<evidence type="ECO:0000313" key="4">
    <source>
        <dbReference type="Proteomes" id="UP000050421"/>
    </source>
</evidence>
<accession>A0A0P7XC37</accession>
<name>A0A0P7XC37_9BACT</name>
<evidence type="ECO:0000259" key="2">
    <source>
        <dbReference type="Pfam" id="PF07715"/>
    </source>
</evidence>
<evidence type="ECO:0000256" key="1">
    <source>
        <dbReference type="ARBA" id="ARBA00022729"/>
    </source>
</evidence>
<evidence type="ECO:0000313" key="3">
    <source>
        <dbReference type="EMBL" id="KPQ12839.1"/>
    </source>
</evidence>
<dbReference type="GO" id="GO:0015344">
    <property type="term" value="F:siderophore uptake transmembrane transporter activity"/>
    <property type="evidence" value="ECO:0007669"/>
    <property type="project" value="TreeGrafter"/>
</dbReference>
<dbReference type="Proteomes" id="UP000050421">
    <property type="component" value="Unassembled WGS sequence"/>
</dbReference>
<dbReference type="eggNOG" id="COG4206">
    <property type="taxonomic scope" value="Bacteria"/>
</dbReference>
<dbReference type="InterPro" id="IPR037066">
    <property type="entry name" value="Plug_dom_sf"/>
</dbReference>
<reference evidence="3 4" key="1">
    <citation type="submission" date="2015-09" db="EMBL/GenBank/DDBJ databases">
        <title>Identification and resolution of microdiversity through metagenomic sequencing of parallel consortia.</title>
        <authorList>
            <person name="Nelson W.C."/>
            <person name="Romine M.F."/>
            <person name="Lindemann S.R."/>
        </authorList>
    </citation>
    <scope>NUCLEOTIDE SEQUENCE [LARGE SCALE GENOMIC DNA]</scope>
    <source>
        <strain evidence="3">HL-49</strain>
    </source>
</reference>
<dbReference type="GO" id="GO:0009279">
    <property type="term" value="C:cell outer membrane"/>
    <property type="evidence" value="ECO:0007669"/>
    <property type="project" value="TreeGrafter"/>
</dbReference>
<dbReference type="Gene3D" id="2.170.130.10">
    <property type="entry name" value="TonB-dependent receptor, plug domain"/>
    <property type="match status" value="1"/>
</dbReference>
<dbReference type="Pfam" id="PF13715">
    <property type="entry name" value="CarbopepD_reg_2"/>
    <property type="match status" value="1"/>
</dbReference>
<dbReference type="Pfam" id="PF07715">
    <property type="entry name" value="Plug"/>
    <property type="match status" value="1"/>
</dbReference>
<dbReference type="SUPFAM" id="SSF49464">
    <property type="entry name" value="Carboxypeptidase regulatory domain-like"/>
    <property type="match status" value="1"/>
</dbReference>
<dbReference type="InterPro" id="IPR039426">
    <property type="entry name" value="TonB-dep_rcpt-like"/>
</dbReference>
<dbReference type="PATRIC" id="fig|1305737.6.peg.3687"/>
<dbReference type="Gene3D" id="2.60.40.1120">
    <property type="entry name" value="Carboxypeptidase-like, regulatory domain"/>
    <property type="match status" value="1"/>
</dbReference>
<comment type="caution">
    <text evidence="3">The sequence shown here is derived from an EMBL/GenBank/DDBJ whole genome shotgun (WGS) entry which is preliminary data.</text>
</comment>
<organism evidence="3 4">
    <name type="scientific">Algoriphagus marincola HL-49</name>
    <dbReference type="NCBI Taxonomy" id="1305737"/>
    <lineage>
        <taxon>Bacteria</taxon>
        <taxon>Pseudomonadati</taxon>
        <taxon>Bacteroidota</taxon>
        <taxon>Cytophagia</taxon>
        <taxon>Cytophagales</taxon>
        <taxon>Cyclobacteriaceae</taxon>
        <taxon>Algoriphagus</taxon>
    </lineage>
</organism>
<dbReference type="STRING" id="1305737.GCA_000526355_03118"/>
<dbReference type="AlphaFoldDB" id="A0A0P7XC37"/>
<gene>
    <name evidence="3" type="ORF">HLUCCX10_14695</name>
</gene>
<dbReference type="InterPro" id="IPR012910">
    <property type="entry name" value="Plug_dom"/>
</dbReference>
<dbReference type="EMBL" id="LJXT01000113">
    <property type="protein sequence ID" value="KPQ12839.1"/>
    <property type="molecule type" value="Genomic_DNA"/>
</dbReference>
<dbReference type="GO" id="GO:0044718">
    <property type="term" value="P:siderophore transmembrane transport"/>
    <property type="evidence" value="ECO:0007669"/>
    <property type="project" value="TreeGrafter"/>
</dbReference>